<feature type="transmembrane region" description="Helical" evidence="12">
    <location>
        <begin position="770"/>
        <end position="795"/>
    </location>
</feature>
<dbReference type="GO" id="GO:0005789">
    <property type="term" value="C:endoplasmic reticulum membrane"/>
    <property type="evidence" value="ECO:0007669"/>
    <property type="project" value="UniProtKB-SubCell"/>
</dbReference>
<evidence type="ECO:0000256" key="5">
    <source>
        <dbReference type="ARBA" id="ARBA00022679"/>
    </source>
</evidence>
<dbReference type="Proteomes" id="UP000398389">
    <property type="component" value="Unassembled WGS sequence"/>
</dbReference>
<feature type="transmembrane region" description="Helical" evidence="12">
    <location>
        <begin position="575"/>
        <end position="597"/>
    </location>
</feature>
<reference evidence="13 14" key="1">
    <citation type="submission" date="2019-09" db="EMBL/GenBank/DDBJ databases">
        <authorList>
            <person name="Brejova B."/>
        </authorList>
    </citation>
    <scope>NUCLEOTIDE SEQUENCE [LARGE SCALE GENOMIC DNA]</scope>
</reference>
<feature type="compositionally biased region" description="Low complexity" evidence="11">
    <location>
        <begin position="695"/>
        <end position="710"/>
    </location>
</feature>
<dbReference type="EMBL" id="CABVLU010000002">
    <property type="protein sequence ID" value="VVT48553.1"/>
    <property type="molecule type" value="Genomic_DNA"/>
</dbReference>
<feature type="transmembrane region" description="Helical" evidence="12">
    <location>
        <begin position="908"/>
        <end position="926"/>
    </location>
</feature>
<evidence type="ECO:0000313" key="14">
    <source>
        <dbReference type="Proteomes" id="UP000398389"/>
    </source>
</evidence>
<keyword evidence="10" id="KW-0325">Glycoprotein</keyword>
<feature type="transmembrane region" description="Helical" evidence="12">
    <location>
        <begin position="846"/>
        <end position="867"/>
    </location>
</feature>
<feature type="transmembrane region" description="Helical" evidence="12">
    <location>
        <begin position="807"/>
        <end position="826"/>
    </location>
</feature>
<keyword evidence="9 12" id="KW-0472">Membrane</keyword>
<evidence type="ECO:0000256" key="7">
    <source>
        <dbReference type="ARBA" id="ARBA00022824"/>
    </source>
</evidence>
<evidence type="ECO:0000256" key="3">
    <source>
        <dbReference type="ARBA" id="ARBA00008695"/>
    </source>
</evidence>
<feature type="region of interest" description="Disordered" evidence="11">
    <location>
        <begin position="680"/>
        <end position="719"/>
    </location>
</feature>
<evidence type="ECO:0000256" key="6">
    <source>
        <dbReference type="ARBA" id="ARBA00022692"/>
    </source>
</evidence>
<protein>
    <submittedName>
        <fullName evidence="13">Uncharacterized protein</fullName>
    </submittedName>
</protein>
<feature type="transmembrane region" description="Helical" evidence="12">
    <location>
        <begin position="1049"/>
        <end position="1069"/>
    </location>
</feature>
<dbReference type="InterPro" id="IPR037675">
    <property type="entry name" value="PIG-O_N"/>
</dbReference>
<sequence length="1118" mass="123135">MSLQSVNPNDVFSRLTPEQRQRMTKDHRLKVKTLAYRLRGALVQTGILIAWIIVIQAIALFFFTRGFLLSRPVLESHSECTVLPPFLQDSAQNSLQQLQHVYQFNKNDSAPKTLFQERGCWGQKSFEKAVILVIDALRFDFTVPGPETPAQYLNALPFMYDTAVSSPENALLLKFIADPPTTTLQRLKGLTTGSLPTFIDAGSNFAGTEILEDSWVAQLANLTDNAIAFTGDDTWMSLFAPLFNQDLASPYESLNVLDLHTVDNGVIQHIFPFIQSPALSEKWKVAIGHTLGVDHAGHRYGPAHPAMREKLQQMNDVIKRLTEAIDDDTLLIVFGDHGMDPRGDHGGESLPELEAALWMYSKKPAFGRLPDPNGTVYNDDNYGKNYRSVQQIDLVPTLSLLLGLPIPFNNLGFPIAEPFLSPTSNTSALARAQLLTAAQIHRYARADGSLSKIAEVSDLWEYVVSSISESSGKSPQDVIDATRAYHDFVLNEYHTLWVQFDLTSMAIGIGFMVVSIIIAYTYARALPTEMEQMIGPLLKVINTSAGVVGMVFSLSSRLATRIGIAPKFFQSSTNGVLFGVAFGASLGFLSGFSVAFYSLGNLKTIFSLFILPKSSSAIFALVLTISHAILFASNSYTVWEDRVLLFLLASLGFYFLVLTLRGKKKSKTGILEQAASIAASGNSSDNSDSESPKINSNNASRTSSRSRSISPVKTPLSVGADQEKEKRKVMALYFSVTFLIVLRMAAYSGVCREEQGPECKTTFYLNNNSTVSSFLSVGLLGFASLYLPTVIASFYETSASLNNTATVWIAYGLRVIMIFITIYWGLDTLEARNFFEDPSVLDAVKAVKVTTARIILGIVLLAANYAWWQNSLCIKLEVSRESVAEKSKKQQASEYTPTQARILGYSNVYGSMIMLAVLNIFAATLVVSKPMAGVTLSILIFQLFTLLELFDIHIDRLYFSALGPVALGLLGSFHFFTTGHQATIPSVQWDVAYIPSSTIIFPFTHLALILNTFAPQIIVSLAVPLLLLWKIPPSKTPTTLLQLVSKSGITLILYQATITLSTMVFALHFRRHLMVWKIFAPRFMLAGMALGVVDVCVFLGVVVFGGRAITFINKIFNT</sequence>
<dbReference type="InterPro" id="IPR002591">
    <property type="entry name" value="Phosphodiest/P_Trfase"/>
</dbReference>
<gene>
    <name evidence="13" type="ORF">SAPINGB_P001835</name>
</gene>
<dbReference type="Pfam" id="PF01663">
    <property type="entry name" value="Phosphodiest"/>
    <property type="match status" value="1"/>
</dbReference>
<evidence type="ECO:0000256" key="10">
    <source>
        <dbReference type="ARBA" id="ARBA00023180"/>
    </source>
</evidence>
<accession>A0A5E8BIH5</accession>
<dbReference type="InterPro" id="IPR017850">
    <property type="entry name" value="Alkaline_phosphatase_core_sf"/>
</dbReference>
<proteinExistence type="inferred from homology"/>
<dbReference type="AlphaFoldDB" id="A0A5E8BIH5"/>
<dbReference type="PANTHER" id="PTHR23071:SF1">
    <property type="entry name" value="GPI ETHANOLAMINE PHOSPHATE TRANSFERASE 3"/>
    <property type="match status" value="1"/>
</dbReference>
<keyword evidence="14" id="KW-1185">Reference proteome</keyword>
<dbReference type="RefSeq" id="XP_031852446.1">
    <property type="nucleotide sequence ID" value="XM_031996555.1"/>
</dbReference>
<evidence type="ECO:0000256" key="1">
    <source>
        <dbReference type="ARBA" id="ARBA00004477"/>
    </source>
</evidence>
<feature type="transmembrane region" description="Helical" evidence="12">
    <location>
        <begin position="502"/>
        <end position="522"/>
    </location>
</feature>
<keyword evidence="6 12" id="KW-0812">Transmembrane</keyword>
<keyword evidence="5" id="KW-0808">Transferase</keyword>
<dbReference type="Gene3D" id="3.40.720.10">
    <property type="entry name" value="Alkaline Phosphatase, subunit A"/>
    <property type="match status" value="1"/>
</dbReference>
<comment type="similarity">
    <text evidence="3">Belongs to the PIGG/PIGN/PIGO family. PIGO subfamily.</text>
</comment>
<feature type="transmembrane region" description="Helical" evidence="12">
    <location>
        <begin position="731"/>
        <end position="750"/>
    </location>
</feature>
<keyword evidence="7" id="KW-0256">Endoplasmic reticulum</keyword>
<evidence type="ECO:0000256" key="4">
    <source>
        <dbReference type="ARBA" id="ARBA00022502"/>
    </source>
</evidence>
<feature type="transmembrane region" description="Helical" evidence="12">
    <location>
        <begin position="957"/>
        <end position="979"/>
    </location>
</feature>
<evidence type="ECO:0000256" key="9">
    <source>
        <dbReference type="ARBA" id="ARBA00023136"/>
    </source>
</evidence>
<dbReference type="InterPro" id="IPR039524">
    <property type="entry name" value="PIGO/GPI13"/>
</dbReference>
<feature type="transmembrane region" description="Helical" evidence="12">
    <location>
        <begin position="643"/>
        <end position="660"/>
    </location>
</feature>
<dbReference type="UniPathway" id="UPA00196"/>
<dbReference type="GeneID" id="43580655"/>
<feature type="transmembrane region" description="Helical" evidence="12">
    <location>
        <begin position="618"/>
        <end position="637"/>
    </location>
</feature>
<keyword evidence="4" id="KW-0337">GPI-anchor biosynthesis</keyword>
<feature type="transmembrane region" description="Helical" evidence="12">
    <location>
        <begin position="999"/>
        <end position="1028"/>
    </location>
</feature>
<evidence type="ECO:0000313" key="13">
    <source>
        <dbReference type="EMBL" id="VVT48553.1"/>
    </source>
</evidence>
<feature type="transmembrane region" description="Helical" evidence="12">
    <location>
        <begin position="41"/>
        <end position="63"/>
    </location>
</feature>
<comment type="pathway">
    <text evidence="2">Glycolipid biosynthesis; glycosylphosphatidylinositol-anchor biosynthesis.</text>
</comment>
<keyword evidence="8 12" id="KW-1133">Transmembrane helix</keyword>
<evidence type="ECO:0000256" key="12">
    <source>
        <dbReference type="SAM" id="Phobius"/>
    </source>
</evidence>
<dbReference type="OrthoDB" id="272139at2759"/>
<feature type="transmembrane region" description="Helical" evidence="12">
    <location>
        <begin position="932"/>
        <end position="950"/>
    </location>
</feature>
<dbReference type="GO" id="GO:0051377">
    <property type="term" value="F:mannose-ethanolamine phosphotransferase activity"/>
    <property type="evidence" value="ECO:0007669"/>
    <property type="project" value="InterPro"/>
</dbReference>
<name>A0A5E8BIH5_9ASCO</name>
<dbReference type="GO" id="GO:0006506">
    <property type="term" value="P:GPI anchor biosynthetic process"/>
    <property type="evidence" value="ECO:0007669"/>
    <property type="project" value="UniProtKB-UniPathway"/>
</dbReference>
<feature type="transmembrane region" description="Helical" evidence="12">
    <location>
        <begin position="534"/>
        <end position="555"/>
    </location>
</feature>
<feature type="transmembrane region" description="Helical" evidence="12">
    <location>
        <begin position="1081"/>
        <end position="1104"/>
    </location>
</feature>
<organism evidence="13 14">
    <name type="scientific">Magnusiomyces paraingens</name>
    <dbReference type="NCBI Taxonomy" id="2606893"/>
    <lineage>
        <taxon>Eukaryota</taxon>
        <taxon>Fungi</taxon>
        <taxon>Dikarya</taxon>
        <taxon>Ascomycota</taxon>
        <taxon>Saccharomycotina</taxon>
        <taxon>Dipodascomycetes</taxon>
        <taxon>Dipodascales</taxon>
        <taxon>Dipodascaceae</taxon>
        <taxon>Magnusiomyces</taxon>
    </lineage>
</organism>
<comment type="subcellular location">
    <subcellularLocation>
        <location evidence="1">Endoplasmic reticulum membrane</location>
        <topology evidence="1">Multi-pass membrane protein</topology>
    </subcellularLocation>
</comment>
<evidence type="ECO:0000256" key="8">
    <source>
        <dbReference type="ARBA" id="ARBA00022989"/>
    </source>
</evidence>
<evidence type="ECO:0000256" key="11">
    <source>
        <dbReference type="SAM" id="MobiDB-lite"/>
    </source>
</evidence>
<dbReference type="SUPFAM" id="SSF53649">
    <property type="entry name" value="Alkaline phosphatase-like"/>
    <property type="match status" value="1"/>
</dbReference>
<dbReference type="CDD" id="cd16023">
    <property type="entry name" value="GPI_EPT_3"/>
    <property type="match status" value="1"/>
</dbReference>
<dbReference type="PANTHER" id="PTHR23071">
    <property type="entry name" value="PHOSPHATIDYLINOSITOL GLYCAN"/>
    <property type="match status" value="1"/>
</dbReference>
<evidence type="ECO:0000256" key="2">
    <source>
        <dbReference type="ARBA" id="ARBA00004687"/>
    </source>
</evidence>